<dbReference type="EMBL" id="CAXITT010000033">
    <property type="protein sequence ID" value="CAL1528475.1"/>
    <property type="molecule type" value="Genomic_DNA"/>
</dbReference>
<organism evidence="1 2">
    <name type="scientific">Lymnaea stagnalis</name>
    <name type="common">Great pond snail</name>
    <name type="synonym">Helix stagnalis</name>
    <dbReference type="NCBI Taxonomy" id="6523"/>
    <lineage>
        <taxon>Eukaryota</taxon>
        <taxon>Metazoa</taxon>
        <taxon>Spiralia</taxon>
        <taxon>Lophotrochozoa</taxon>
        <taxon>Mollusca</taxon>
        <taxon>Gastropoda</taxon>
        <taxon>Heterobranchia</taxon>
        <taxon>Euthyneura</taxon>
        <taxon>Panpulmonata</taxon>
        <taxon>Hygrophila</taxon>
        <taxon>Lymnaeoidea</taxon>
        <taxon>Lymnaeidae</taxon>
        <taxon>Lymnaea</taxon>
    </lineage>
</organism>
<sequence>MPRDKCALRRGTPHWPELEKHAKDQNCTKIPADLDCKVINFLRYVIKQPKKRGYALSQIENLDETPMKIKP</sequence>
<keyword evidence="2" id="KW-1185">Reference proteome</keyword>
<gene>
    <name evidence="1" type="ORF">GSLYS_00002645001</name>
</gene>
<name>A0AAV2H5P7_LYMST</name>
<dbReference type="AlphaFoldDB" id="A0AAV2H5P7"/>
<evidence type="ECO:0000313" key="1">
    <source>
        <dbReference type="EMBL" id="CAL1528475.1"/>
    </source>
</evidence>
<comment type="caution">
    <text evidence="1">The sequence shown here is derived from an EMBL/GenBank/DDBJ whole genome shotgun (WGS) entry which is preliminary data.</text>
</comment>
<dbReference type="Proteomes" id="UP001497497">
    <property type="component" value="Unassembled WGS sequence"/>
</dbReference>
<reference evidence="1 2" key="1">
    <citation type="submission" date="2024-04" db="EMBL/GenBank/DDBJ databases">
        <authorList>
            <consortium name="Genoscope - CEA"/>
            <person name="William W."/>
        </authorList>
    </citation>
    <scope>NUCLEOTIDE SEQUENCE [LARGE SCALE GENOMIC DNA]</scope>
</reference>
<evidence type="ECO:0000313" key="2">
    <source>
        <dbReference type="Proteomes" id="UP001497497"/>
    </source>
</evidence>
<protein>
    <submittedName>
        <fullName evidence="1">Uncharacterized protein</fullName>
    </submittedName>
</protein>
<proteinExistence type="predicted"/>
<accession>A0AAV2H5P7</accession>